<name>A0A9D1PZR7_9BACT</name>
<evidence type="ECO:0000313" key="4">
    <source>
        <dbReference type="Proteomes" id="UP000886752"/>
    </source>
</evidence>
<evidence type="ECO:0000313" key="3">
    <source>
        <dbReference type="EMBL" id="HIW01543.1"/>
    </source>
</evidence>
<dbReference type="AlphaFoldDB" id="A0A9D1PZR7"/>
<keyword evidence="1" id="KW-0175">Coiled coil</keyword>
<dbReference type="GO" id="GO:0008233">
    <property type="term" value="F:peptidase activity"/>
    <property type="evidence" value="ECO:0007669"/>
    <property type="project" value="UniProtKB-KW"/>
</dbReference>
<gene>
    <name evidence="3" type="ORF">H9894_10225</name>
</gene>
<proteinExistence type="predicted"/>
<sequence length="314" mass="33887">MSANWIEIARTGTFADSMGRPQTFTARDLEAIAGAYDPHKRDAPLVFGHPESDAAPAFGWVERLKSEGGKLLATFADVPQEVRELVAKGHYRHVSMSLMPDRTTLRHVALLGAAQPAIDGLKAVSFAAAEGAITIEFAATGGEGDAMTIEELQRQVGQLQAQLETLTNENKSLKKQLSETGTAKTSAETARAEAEKKAEKVSADFAAYRDKIETERREARVSALVKAGKLKPAEKADTLAFAAALAAQDGSVDFAAPDGSGGSKTEKISLEERYFRELEARPVDGRFMEFTAPPRHAEGQDKQTWTPDEVASKL</sequence>
<feature type="coiled-coil region" evidence="1">
    <location>
        <begin position="149"/>
        <end position="218"/>
    </location>
</feature>
<dbReference type="InterPro" id="IPR012106">
    <property type="entry name" value="Phage_Mu_Gp1"/>
</dbReference>
<reference evidence="3" key="2">
    <citation type="submission" date="2021-04" db="EMBL/GenBank/DDBJ databases">
        <authorList>
            <person name="Gilroy R."/>
        </authorList>
    </citation>
    <scope>NUCLEOTIDE SEQUENCE</scope>
    <source>
        <strain evidence="3">ChiHecec2B26-446</strain>
    </source>
</reference>
<reference evidence="3" key="1">
    <citation type="journal article" date="2021" name="PeerJ">
        <title>Extensive microbial diversity within the chicken gut microbiome revealed by metagenomics and culture.</title>
        <authorList>
            <person name="Gilroy R."/>
            <person name="Ravi A."/>
            <person name="Getino M."/>
            <person name="Pursley I."/>
            <person name="Horton D.L."/>
            <person name="Alikhan N.F."/>
            <person name="Baker D."/>
            <person name="Gharbi K."/>
            <person name="Hall N."/>
            <person name="Watson M."/>
            <person name="Adriaenssens E.M."/>
            <person name="Foster-Nyarko E."/>
            <person name="Jarju S."/>
            <person name="Secka A."/>
            <person name="Antonio M."/>
            <person name="Oren A."/>
            <person name="Chaudhuri R.R."/>
            <person name="La Ragione R."/>
            <person name="Hildebrand F."/>
            <person name="Pallen M.J."/>
        </authorList>
    </citation>
    <scope>NUCLEOTIDE SEQUENCE</scope>
    <source>
        <strain evidence="3">ChiHecec2B26-446</strain>
    </source>
</reference>
<dbReference type="GO" id="GO:0006508">
    <property type="term" value="P:proteolysis"/>
    <property type="evidence" value="ECO:0007669"/>
    <property type="project" value="UniProtKB-KW"/>
</dbReference>
<comment type="caution">
    <text evidence="3">The sequence shown here is derived from an EMBL/GenBank/DDBJ whole genome shotgun (WGS) entry which is preliminary data.</text>
</comment>
<dbReference type="Proteomes" id="UP000886752">
    <property type="component" value="Unassembled WGS sequence"/>
</dbReference>
<dbReference type="EMBL" id="DXHV01000083">
    <property type="protein sequence ID" value="HIW01543.1"/>
    <property type="molecule type" value="Genomic_DNA"/>
</dbReference>
<dbReference type="Pfam" id="PF10123">
    <property type="entry name" value="Mu-like_Pro"/>
    <property type="match status" value="1"/>
</dbReference>
<evidence type="ECO:0000256" key="2">
    <source>
        <dbReference type="SAM" id="MobiDB-lite"/>
    </source>
</evidence>
<evidence type="ECO:0000256" key="1">
    <source>
        <dbReference type="SAM" id="Coils"/>
    </source>
</evidence>
<protein>
    <submittedName>
        <fullName evidence="3">Phage protease</fullName>
    </submittedName>
</protein>
<organism evidence="3 4">
    <name type="scientific">Candidatus Desulfovibrio intestinipullorum</name>
    <dbReference type="NCBI Taxonomy" id="2838536"/>
    <lineage>
        <taxon>Bacteria</taxon>
        <taxon>Pseudomonadati</taxon>
        <taxon>Thermodesulfobacteriota</taxon>
        <taxon>Desulfovibrionia</taxon>
        <taxon>Desulfovibrionales</taxon>
        <taxon>Desulfovibrionaceae</taxon>
        <taxon>Desulfovibrio</taxon>
    </lineage>
</organism>
<keyword evidence="3" id="KW-0378">Hydrolase</keyword>
<keyword evidence="3" id="KW-0645">Protease</keyword>
<feature type="region of interest" description="Disordered" evidence="2">
    <location>
        <begin position="285"/>
        <end position="314"/>
    </location>
</feature>
<accession>A0A9D1PZR7</accession>